<dbReference type="RefSeq" id="WP_320508078.1">
    <property type="nucleotide sequence ID" value="NZ_JAXCLW010000002.1"/>
</dbReference>
<evidence type="ECO:0000256" key="1">
    <source>
        <dbReference type="SAM" id="SignalP"/>
    </source>
</evidence>
<reference evidence="2 3" key="1">
    <citation type="journal article" date="2016" name="Antonie Van Leeuwenhoek">
        <title>Dongia soli sp. nov., isolated from soil from Dokdo, Korea.</title>
        <authorList>
            <person name="Kim D.U."/>
            <person name="Lee H."/>
            <person name="Kim H."/>
            <person name="Kim S.G."/>
            <person name="Ka J.O."/>
        </authorList>
    </citation>
    <scope>NUCLEOTIDE SEQUENCE [LARGE SCALE GENOMIC DNA]</scope>
    <source>
        <strain evidence="2 3">D78</strain>
    </source>
</reference>
<gene>
    <name evidence="2" type="ORF">SMD27_09220</name>
</gene>
<evidence type="ECO:0000313" key="3">
    <source>
        <dbReference type="Proteomes" id="UP001279642"/>
    </source>
</evidence>
<protein>
    <submittedName>
        <fullName evidence="2">Uncharacterized protein</fullName>
    </submittedName>
</protein>
<evidence type="ECO:0000313" key="2">
    <source>
        <dbReference type="EMBL" id="MDY0883023.1"/>
    </source>
</evidence>
<feature type="signal peptide" evidence="1">
    <location>
        <begin position="1"/>
        <end position="24"/>
    </location>
</feature>
<keyword evidence="3" id="KW-1185">Reference proteome</keyword>
<dbReference type="Proteomes" id="UP001279642">
    <property type="component" value="Unassembled WGS sequence"/>
</dbReference>
<organism evidence="2 3">
    <name type="scientific">Dongia soli</name>
    <dbReference type="NCBI Taxonomy" id="600628"/>
    <lineage>
        <taxon>Bacteria</taxon>
        <taxon>Pseudomonadati</taxon>
        <taxon>Pseudomonadota</taxon>
        <taxon>Alphaproteobacteria</taxon>
        <taxon>Rhodospirillales</taxon>
        <taxon>Dongiaceae</taxon>
        <taxon>Dongia</taxon>
    </lineage>
</organism>
<dbReference type="EMBL" id="JAXCLW010000002">
    <property type="protein sequence ID" value="MDY0883023.1"/>
    <property type="molecule type" value="Genomic_DNA"/>
</dbReference>
<comment type="caution">
    <text evidence="2">The sequence shown here is derived from an EMBL/GenBank/DDBJ whole genome shotgun (WGS) entry which is preliminary data.</text>
</comment>
<keyword evidence="1" id="KW-0732">Signal</keyword>
<name>A0ABU5EC27_9PROT</name>
<proteinExistence type="predicted"/>
<feature type="chain" id="PRO_5046747277" evidence="1">
    <location>
        <begin position="25"/>
        <end position="138"/>
    </location>
</feature>
<sequence>MARKLFAFTVLTVVAAGWAGPAGADLAISRRDCQYLVNHQPAPDVAYQPGIDAHGRPVVPADLNSAGQIQLPDTIYIPIEVNLGRRFNIPPNSNLWKSTAEIGLVTVTGDQVSFNGQPLTPQDNSVLAALCREHGVTR</sequence>
<accession>A0ABU5EC27</accession>